<dbReference type="Proteomes" id="UP000193067">
    <property type="component" value="Unassembled WGS sequence"/>
</dbReference>
<reference evidence="2 3" key="1">
    <citation type="journal article" date="2015" name="Biotechnol. Biofuels">
        <title>Enhanced degradation of softwood versus hardwood by the white-rot fungus Pycnoporus coccineus.</title>
        <authorList>
            <person name="Couturier M."/>
            <person name="Navarro D."/>
            <person name="Chevret D."/>
            <person name="Henrissat B."/>
            <person name="Piumi F."/>
            <person name="Ruiz-Duenas F.J."/>
            <person name="Martinez A.T."/>
            <person name="Grigoriev I.V."/>
            <person name="Riley R."/>
            <person name="Lipzen A."/>
            <person name="Berrin J.G."/>
            <person name="Master E.R."/>
            <person name="Rosso M.N."/>
        </authorList>
    </citation>
    <scope>NUCLEOTIDE SEQUENCE [LARGE SCALE GENOMIC DNA]</scope>
    <source>
        <strain evidence="2 3">BRFM310</strain>
    </source>
</reference>
<evidence type="ECO:0000256" key="1">
    <source>
        <dbReference type="SAM" id="MobiDB-lite"/>
    </source>
</evidence>
<keyword evidence="3" id="KW-1185">Reference proteome</keyword>
<proteinExistence type="predicted"/>
<protein>
    <submittedName>
        <fullName evidence="2">Uncharacterized protein</fullName>
    </submittedName>
</protein>
<accession>A0A1Y2IY91</accession>
<organism evidence="2 3">
    <name type="scientific">Trametes coccinea (strain BRFM310)</name>
    <name type="common">Pycnoporus coccineus</name>
    <dbReference type="NCBI Taxonomy" id="1353009"/>
    <lineage>
        <taxon>Eukaryota</taxon>
        <taxon>Fungi</taxon>
        <taxon>Dikarya</taxon>
        <taxon>Basidiomycota</taxon>
        <taxon>Agaricomycotina</taxon>
        <taxon>Agaricomycetes</taxon>
        <taxon>Polyporales</taxon>
        <taxon>Polyporaceae</taxon>
        <taxon>Trametes</taxon>
    </lineage>
</organism>
<gene>
    <name evidence="2" type="ORF">PYCCODRAFT_1406645</name>
</gene>
<dbReference type="EMBL" id="KZ084094">
    <property type="protein sequence ID" value="OSD05191.1"/>
    <property type="molecule type" value="Genomic_DNA"/>
</dbReference>
<dbReference type="AlphaFoldDB" id="A0A1Y2IY91"/>
<name>A0A1Y2IY91_TRAC3</name>
<evidence type="ECO:0000313" key="3">
    <source>
        <dbReference type="Proteomes" id="UP000193067"/>
    </source>
</evidence>
<dbReference type="OrthoDB" id="3219854at2759"/>
<sequence>MLQKPLVALSRAPRCRSWQDHDQLALRIRSDSLNVQTAVTAWHTTLDPAQLGHMRVALGGEAGAPLVRCLRHLGIKMVGDIGLPPALRKRNVRGHLGPLVLAAIRQMFTIDRDAEWEPFLQKLLNVYTYAEVSTVQGSLAPPDERTLQTACDVLMEVSSIENLYAALSYLSSIVDVDGGGKCTYARLSDGDDSSTTGDGRPSQLQRASMSPQATLIAFRIVAHCMLRIAEPQTKIADAGTKQEPPKLEERARVIFDALPRFLPSSDALVEGQDENMPLCNELAFGLHMLVPLLALLSRAAAASPNAPPSPEMVSVEVANALVGVWRTAEAVLERPPPSAVQSFMEKLPVRAIFSPVRIRQQAGTPESVIASEPTAEKLARLQEDIARFFPRGWTRGQGPVALPLYHH</sequence>
<feature type="region of interest" description="Disordered" evidence="1">
    <location>
        <begin position="186"/>
        <end position="208"/>
    </location>
</feature>
<evidence type="ECO:0000313" key="2">
    <source>
        <dbReference type="EMBL" id="OSD05191.1"/>
    </source>
</evidence>